<dbReference type="OrthoDB" id="8402552at2"/>
<comment type="caution">
    <text evidence="1">The sequence shown here is derived from an EMBL/GenBank/DDBJ whole genome shotgun (WGS) entry which is preliminary data.</text>
</comment>
<proteinExistence type="predicted"/>
<dbReference type="AlphaFoldDB" id="A0A2S9IBP7"/>
<gene>
    <name evidence="1" type="ORF">CQW29_12205</name>
</gene>
<evidence type="ECO:0000313" key="2">
    <source>
        <dbReference type="Proteomes" id="UP000239181"/>
    </source>
</evidence>
<organism evidence="1 2">
    <name type="scientific">Pantoea coffeiphila</name>
    <dbReference type="NCBI Taxonomy" id="1465635"/>
    <lineage>
        <taxon>Bacteria</taxon>
        <taxon>Pseudomonadati</taxon>
        <taxon>Pseudomonadota</taxon>
        <taxon>Gammaproteobacteria</taxon>
        <taxon>Enterobacterales</taxon>
        <taxon>Erwiniaceae</taxon>
        <taxon>Pantoea</taxon>
    </lineage>
</organism>
<accession>A0A2S9IBP7</accession>
<name>A0A2S9IBP7_9GAMM</name>
<keyword evidence="2" id="KW-1185">Reference proteome</keyword>
<reference evidence="1 2" key="1">
    <citation type="submission" date="2017-10" db="EMBL/GenBank/DDBJ databases">
        <title>Draft genome of two endophytic bacteria isolated from 'guarana' Paullinia cupana (Mart.) Ducke.</title>
        <authorList>
            <person name="Siqueira K.A."/>
            <person name="Liotti R.G."/>
            <person name="Mendes T.A."/>
            <person name="Soares M.A."/>
        </authorList>
    </citation>
    <scope>NUCLEOTIDE SEQUENCE [LARGE SCALE GENOMIC DNA]</scope>
    <source>
        <strain evidence="1 2">342</strain>
    </source>
</reference>
<evidence type="ECO:0000313" key="1">
    <source>
        <dbReference type="EMBL" id="PRD15221.1"/>
    </source>
</evidence>
<protein>
    <submittedName>
        <fullName evidence="1">Uncharacterized protein</fullName>
    </submittedName>
</protein>
<dbReference type="Proteomes" id="UP000239181">
    <property type="component" value="Unassembled WGS sequence"/>
</dbReference>
<dbReference type="RefSeq" id="WP_105593000.1">
    <property type="nucleotide sequence ID" value="NZ_PDET01000007.1"/>
</dbReference>
<dbReference type="EMBL" id="PDET01000007">
    <property type="protein sequence ID" value="PRD15221.1"/>
    <property type="molecule type" value="Genomic_DNA"/>
</dbReference>
<sequence>MPDDVSAATKDWLLREGYSNSVMLEYTTWDCATKEQLLTALTNDNVDSGLLIGAGDILSVLINGGPARDIDDYADGAQACHRFLALVRQTADDNINHLLNAGIIGDFVNDKDKNWESLLTKGWSEDLRQKMSDDAGIILDQPKWREKVEKDLTLSDNPHYLTIQAAKRLEIDYWGVIFASQSLCPEVSNWYELMQTESVERLEQILALAEPQLDLPAIATGPDTQMGLGPQHQQHSALGFILQDLKHFPGKGWKLIKTGLCSPVIRNRHMALNALENWPLEKYPVELHELLVAAYQHEPEGGILEWLEKALSECKV</sequence>